<dbReference type="AlphaFoldDB" id="A0A8S3Z3N2"/>
<keyword evidence="2" id="KW-1185">Reference proteome</keyword>
<name>A0A8S3Z3N2_9EUPU</name>
<feature type="non-terminal residue" evidence="1">
    <location>
        <position position="66"/>
    </location>
</feature>
<feature type="non-terminal residue" evidence="1">
    <location>
        <position position="1"/>
    </location>
</feature>
<evidence type="ECO:0000313" key="1">
    <source>
        <dbReference type="EMBL" id="CAG5123749.1"/>
    </source>
</evidence>
<sequence length="66" mass="7576">KGCRCHWCLACGPREVMTVTFLTCLLLFVFDGLQSSYANYIYTYAYESKVKGLQKYEGAVLDACFW</sequence>
<gene>
    <name evidence="1" type="ORF">CUNI_LOCUS9307</name>
</gene>
<reference evidence="1" key="1">
    <citation type="submission" date="2021-04" db="EMBL/GenBank/DDBJ databases">
        <authorList>
            <consortium name="Molecular Ecology Group"/>
        </authorList>
    </citation>
    <scope>NUCLEOTIDE SEQUENCE</scope>
</reference>
<proteinExistence type="predicted"/>
<dbReference type="EMBL" id="CAJHNH020001605">
    <property type="protein sequence ID" value="CAG5123749.1"/>
    <property type="molecule type" value="Genomic_DNA"/>
</dbReference>
<evidence type="ECO:0000313" key="2">
    <source>
        <dbReference type="Proteomes" id="UP000678393"/>
    </source>
</evidence>
<organism evidence="1 2">
    <name type="scientific">Candidula unifasciata</name>
    <dbReference type="NCBI Taxonomy" id="100452"/>
    <lineage>
        <taxon>Eukaryota</taxon>
        <taxon>Metazoa</taxon>
        <taxon>Spiralia</taxon>
        <taxon>Lophotrochozoa</taxon>
        <taxon>Mollusca</taxon>
        <taxon>Gastropoda</taxon>
        <taxon>Heterobranchia</taxon>
        <taxon>Euthyneura</taxon>
        <taxon>Panpulmonata</taxon>
        <taxon>Eupulmonata</taxon>
        <taxon>Stylommatophora</taxon>
        <taxon>Helicina</taxon>
        <taxon>Helicoidea</taxon>
        <taxon>Geomitridae</taxon>
        <taxon>Candidula</taxon>
    </lineage>
</organism>
<comment type="caution">
    <text evidence="1">The sequence shown here is derived from an EMBL/GenBank/DDBJ whole genome shotgun (WGS) entry which is preliminary data.</text>
</comment>
<protein>
    <submittedName>
        <fullName evidence="1">Uncharacterized protein</fullName>
    </submittedName>
</protein>
<dbReference type="Proteomes" id="UP000678393">
    <property type="component" value="Unassembled WGS sequence"/>
</dbReference>
<accession>A0A8S3Z3N2</accession>